<evidence type="ECO:0000313" key="12">
    <source>
        <dbReference type="EMBL" id="MFB9526205.1"/>
    </source>
</evidence>
<protein>
    <recommendedName>
        <fullName evidence="2">histidine kinase</fullName>
        <ecNumber evidence="2">2.7.13.3</ecNumber>
    </recommendedName>
</protein>
<dbReference type="InterPro" id="IPR025828">
    <property type="entry name" value="Put_sensor_dom"/>
</dbReference>
<dbReference type="GO" id="GO:0016301">
    <property type="term" value="F:kinase activity"/>
    <property type="evidence" value="ECO:0007669"/>
    <property type="project" value="UniProtKB-KW"/>
</dbReference>
<gene>
    <name evidence="12" type="ORF">ACFFRN_06230</name>
</gene>
<evidence type="ECO:0000256" key="8">
    <source>
        <dbReference type="ARBA" id="ARBA00023012"/>
    </source>
</evidence>
<evidence type="ECO:0000256" key="2">
    <source>
        <dbReference type="ARBA" id="ARBA00012438"/>
    </source>
</evidence>
<name>A0ABV5PSL7_9ACTN</name>
<sequence length="422" mass="44622">MDRRALGGFESWRMLITASVRGRAGRELAYALLMPLMAGLGLVYLLVVLLGVIATANVVGVPFLALCVVGARGLGTANRGLARTLAGEQVPAPAPFRSRPGPLNRLAAALGDVVGWRAVIHGLVRLPTAVLAFAVAAGLWGYGLLLLSCPLWWRIAALPTIAPTTWPDALLLSAAGVALLLLAPWGVRLALVPERWLARTLLGPAPGAARIRTLEQTRALAVDDAAAELRRIERDLHDGTAARLVALAMRLGMAQEELSEADRPERLERARGLVDGAHREAKETLAELRVLTRGIHPPALDKGLEIALETLAARSPIPVALEADLPERPSPAVESIAFFCTAELLANVAKHSGARRAAVGLRTRAGLLTLLVRDDGKGGAMMDAGSGLRGLADRIRMVDGRLDIRSPAGGPTTVTVELPLHI</sequence>
<keyword evidence="9" id="KW-1133">Transmembrane helix</keyword>
<dbReference type="Pfam" id="PF07730">
    <property type="entry name" value="HisKA_3"/>
    <property type="match status" value="1"/>
</dbReference>
<dbReference type="Proteomes" id="UP001589646">
    <property type="component" value="Unassembled WGS sequence"/>
</dbReference>
<feature type="transmembrane region" description="Helical" evidence="9">
    <location>
        <begin position="53"/>
        <end position="74"/>
    </location>
</feature>
<keyword evidence="9" id="KW-0812">Transmembrane</keyword>
<feature type="domain" description="Signal transduction histidine kinase subgroup 3 dimerisation and phosphoacceptor" evidence="10">
    <location>
        <begin position="228"/>
        <end position="300"/>
    </location>
</feature>
<dbReference type="RefSeq" id="WP_346123088.1">
    <property type="nucleotide sequence ID" value="NZ_BAAAXC010000014.1"/>
</dbReference>
<dbReference type="Pfam" id="PF13796">
    <property type="entry name" value="Sensor"/>
    <property type="match status" value="1"/>
</dbReference>
<proteinExistence type="predicted"/>
<keyword evidence="9" id="KW-0472">Membrane</keyword>
<evidence type="ECO:0000256" key="3">
    <source>
        <dbReference type="ARBA" id="ARBA00022553"/>
    </source>
</evidence>
<dbReference type="PANTHER" id="PTHR24421">
    <property type="entry name" value="NITRATE/NITRITE SENSOR PROTEIN NARX-RELATED"/>
    <property type="match status" value="1"/>
</dbReference>
<evidence type="ECO:0000256" key="6">
    <source>
        <dbReference type="ARBA" id="ARBA00022777"/>
    </source>
</evidence>
<dbReference type="SUPFAM" id="SSF55874">
    <property type="entry name" value="ATPase domain of HSP90 chaperone/DNA topoisomerase II/histidine kinase"/>
    <property type="match status" value="1"/>
</dbReference>
<keyword evidence="8" id="KW-0902">Two-component regulatory system</keyword>
<dbReference type="Gene3D" id="1.20.5.1930">
    <property type="match status" value="1"/>
</dbReference>
<evidence type="ECO:0000256" key="9">
    <source>
        <dbReference type="SAM" id="Phobius"/>
    </source>
</evidence>
<keyword evidence="7" id="KW-0067">ATP-binding</keyword>
<evidence type="ECO:0000256" key="1">
    <source>
        <dbReference type="ARBA" id="ARBA00000085"/>
    </source>
</evidence>
<evidence type="ECO:0000259" key="11">
    <source>
        <dbReference type="Pfam" id="PF13796"/>
    </source>
</evidence>
<dbReference type="CDD" id="cd16917">
    <property type="entry name" value="HATPase_UhpB-NarQ-NarX-like"/>
    <property type="match status" value="1"/>
</dbReference>
<evidence type="ECO:0000256" key="5">
    <source>
        <dbReference type="ARBA" id="ARBA00022741"/>
    </source>
</evidence>
<feature type="transmembrane region" description="Helical" evidence="9">
    <location>
        <begin position="28"/>
        <end position="47"/>
    </location>
</feature>
<evidence type="ECO:0000259" key="10">
    <source>
        <dbReference type="Pfam" id="PF07730"/>
    </source>
</evidence>
<dbReference type="InterPro" id="IPR011712">
    <property type="entry name" value="Sig_transdc_His_kin_sub3_dim/P"/>
</dbReference>
<feature type="transmembrane region" description="Helical" evidence="9">
    <location>
        <begin position="169"/>
        <end position="191"/>
    </location>
</feature>
<dbReference type="EMBL" id="JBHMCE010000002">
    <property type="protein sequence ID" value="MFB9526205.1"/>
    <property type="molecule type" value="Genomic_DNA"/>
</dbReference>
<accession>A0ABV5PSL7</accession>
<dbReference type="InterPro" id="IPR036890">
    <property type="entry name" value="HATPase_C_sf"/>
</dbReference>
<keyword evidence="4" id="KW-0808">Transferase</keyword>
<evidence type="ECO:0000313" key="13">
    <source>
        <dbReference type="Proteomes" id="UP001589646"/>
    </source>
</evidence>
<evidence type="ECO:0000256" key="4">
    <source>
        <dbReference type="ARBA" id="ARBA00022679"/>
    </source>
</evidence>
<dbReference type="InterPro" id="IPR050482">
    <property type="entry name" value="Sensor_HK_TwoCompSys"/>
</dbReference>
<evidence type="ECO:0000256" key="7">
    <source>
        <dbReference type="ARBA" id="ARBA00022840"/>
    </source>
</evidence>
<keyword evidence="3" id="KW-0597">Phosphoprotein</keyword>
<comment type="caution">
    <text evidence="12">The sequence shown here is derived from an EMBL/GenBank/DDBJ whole genome shotgun (WGS) entry which is preliminary data.</text>
</comment>
<feature type="domain" description="Putative sensor" evidence="11">
    <location>
        <begin position="30"/>
        <end position="202"/>
    </location>
</feature>
<dbReference type="PANTHER" id="PTHR24421:SF10">
    <property type="entry name" value="NITRATE_NITRITE SENSOR PROTEIN NARQ"/>
    <property type="match status" value="1"/>
</dbReference>
<reference evidence="12 13" key="1">
    <citation type="submission" date="2024-09" db="EMBL/GenBank/DDBJ databases">
        <authorList>
            <person name="Sun Q."/>
            <person name="Mori K."/>
        </authorList>
    </citation>
    <scope>NUCLEOTIDE SEQUENCE [LARGE SCALE GENOMIC DNA]</scope>
    <source>
        <strain evidence="12 13">JCM 3323</strain>
    </source>
</reference>
<organism evidence="12 13">
    <name type="scientific">Nonomuraea roseola</name>
    <dbReference type="NCBI Taxonomy" id="46179"/>
    <lineage>
        <taxon>Bacteria</taxon>
        <taxon>Bacillati</taxon>
        <taxon>Actinomycetota</taxon>
        <taxon>Actinomycetes</taxon>
        <taxon>Streptosporangiales</taxon>
        <taxon>Streptosporangiaceae</taxon>
        <taxon>Nonomuraea</taxon>
    </lineage>
</organism>
<comment type="catalytic activity">
    <reaction evidence="1">
        <text>ATP + protein L-histidine = ADP + protein N-phospho-L-histidine.</text>
        <dbReference type="EC" id="2.7.13.3"/>
    </reaction>
</comment>
<keyword evidence="13" id="KW-1185">Reference proteome</keyword>
<keyword evidence="5" id="KW-0547">Nucleotide-binding</keyword>
<keyword evidence="6 12" id="KW-0418">Kinase</keyword>
<dbReference type="EC" id="2.7.13.3" evidence="2"/>
<feature type="transmembrane region" description="Helical" evidence="9">
    <location>
        <begin position="130"/>
        <end position="153"/>
    </location>
</feature>
<dbReference type="Gene3D" id="3.30.565.10">
    <property type="entry name" value="Histidine kinase-like ATPase, C-terminal domain"/>
    <property type="match status" value="1"/>
</dbReference>